<dbReference type="KEGG" id="fcz:IMF26_02690"/>
<sequence>MSHQEAFGQAGEGIGGARESAGGFNLDLHLKKCLVQVSSFVSRWADEIREARSAADGVWKILPGIDIIRPLNIAYYVISDDREEIRGRIRSQVTQISEKGHNVVILHRDDKLNWLDKPFSRSFAGTFLKVPKDATLNDIMPQVDVVVGTSWMSMWDLMLCKNAEPVVFEMEERTFDLLRDPVAFGSMMELPVPLVSFSEPVFNTFLLYGRESVLPDSVEDVERILSLFARMHRGAREGEDKAPQGLV</sequence>
<organism evidence="1">
    <name type="scientific">Candidatus Fermentithermobacillus carboniphilus</name>
    <dbReference type="NCBI Taxonomy" id="3085328"/>
    <lineage>
        <taxon>Bacteria</taxon>
        <taxon>Bacillati</taxon>
        <taxon>Bacillota</taxon>
        <taxon>Candidatus Fermentithermobacillia</taxon>
        <taxon>Candidatus Fermentithermobacillales</taxon>
        <taxon>Candidatus Fermentithermobacillaceae</taxon>
        <taxon>Candidatus Fermentithermobacillus</taxon>
    </lineage>
</organism>
<gene>
    <name evidence="1" type="ORF">IMF26_02690</name>
</gene>
<evidence type="ECO:0000313" key="1">
    <source>
        <dbReference type="EMBL" id="QUL98996.1"/>
    </source>
</evidence>
<dbReference type="AlphaFoldDB" id="A0AAT9LCZ0"/>
<reference evidence="1" key="1">
    <citation type="submission" date="2020-10" db="EMBL/GenBank/DDBJ databases">
        <authorList>
            <person name="Kadnikov V."/>
            <person name="Beletsky A.V."/>
            <person name="Mardanov A.V."/>
            <person name="Karnachuk O.V."/>
            <person name="Ravin N.V."/>
        </authorList>
    </citation>
    <scope>NUCLEOTIDE SEQUENCE</scope>
    <source>
        <strain evidence="1">Bu02</strain>
    </source>
</reference>
<protein>
    <submittedName>
        <fullName evidence="1">Uncharacterized protein</fullName>
    </submittedName>
</protein>
<reference evidence="1" key="2">
    <citation type="journal article" date="2023" name="Biology">
        <title>Prokaryotic Life Associated with Coal-Fire Gas Vents Revealed by Metagenomics.</title>
        <authorList>
            <person name="Kadnikov V.V."/>
            <person name="Mardanov A.V."/>
            <person name="Beletsky A.V."/>
            <person name="Karnachuk O.V."/>
            <person name="Ravin N.V."/>
        </authorList>
    </citation>
    <scope>NUCLEOTIDE SEQUENCE</scope>
    <source>
        <strain evidence="1">Bu02</strain>
    </source>
</reference>
<dbReference type="EMBL" id="CP062796">
    <property type="protein sequence ID" value="QUL98996.1"/>
    <property type="molecule type" value="Genomic_DNA"/>
</dbReference>
<name>A0AAT9LCZ0_9FIRM</name>
<accession>A0AAT9LCZ0</accession>
<proteinExistence type="predicted"/>